<accession>A0A3Q2ZK45</accession>
<protein>
    <recommendedName>
        <fullName evidence="4">LUC7-like (S. cerevisiae)</fullName>
    </recommendedName>
</protein>
<feature type="compositionally biased region" description="Basic residues" evidence="1">
    <location>
        <begin position="54"/>
        <end position="64"/>
    </location>
</feature>
<evidence type="ECO:0000313" key="2">
    <source>
        <dbReference type="Ensembl" id="ENSHCOP00000026793.1"/>
    </source>
</evidence>
<dbReference type="GeneTree" id="ENSGT01020000230627"/>
<feature type="region of interest" description="Disordered" evidence="1">
    <location>
        <begin position="54"/>
        <end position="75"/>
    </location>
</feature>
<evidence type="ECO:0000313" key="3">
    <source>
        <dbReference type="Proteomes" id="UP000264820"/>
    </source>
</evidence>
<name>A0A3Q2ZK45_HIPCM</name>
<dbReference type="Ensembl" id="ENSHCOT00000022306.1">
    <property type="protein sequence ID" value="ENSHCOP00000026793.1"/>
    <property type="gene ID" value="ENSHCOG00000018048.1"/>
</dbReference>
<reference evidence="2" key="1">
    <citation type="submission" date="2025-08" db="UniProtKB">
        <authorList>
            <consortium name="Ensembl"/>
        </authorList>
    </citation>
    <scope>IDENTIFICATION</scope>
</reference>
<organism evidence="2 3">
    <name type="scientific">Hippocampus comes</name>
    <name type="common">Tiger tail seahorse</name>
    <dbReference type="NCBI Taxonomy" id="109280"/>
    <lineage>
        <taxon>Eukaryota</taxon>
        <taxon>Metazoa</taxon>
        <taxon>Chordata</taxon>
        <taxon>Craniata</taxon>
        <taxon>Vertebrata</taxon>
        <taxon>Euteleostomi</taxon>
        <taxon>Actinopterygii</taxon>
        <taxon>Neopterygii</taxon>
        <taxon>Teleostei</taxon>
        <taxon>Neoteleostei</taxon>
        <taxon>Acanthomorphata</taxon>
        <taxon>Syngnathiaria</taxon>
        <taxon>Syngnathiformes</taxon>
        <taxon>Syngnathoidei</taxon>
        <taxon>Syngnathidae</taxon>
        <taxon>Hippocampus</taxon>
    </lineage>
</organism>
<keyword evidence="3" id="KW-1185">Reference proteome</keyword>
<proteinExistence type="predicted"/>
<sequence length="196" mass="22182">MPSLEPPSTKEPATMSAQAQMRALLDQLMGTARDGSVYLCQPTSICKGVAEKPHVHRAGTRRARGSSTRTSESAKVTFSTAARMTSCREPAWTWESVPRSTTWPSEQTMKLPPRSESCFLSWTPSITWSRSSPTATAGRNWPRSAWPRLKKRSAPKWRPRFVLCGVRCLFWFLFRLSEVTNKGLLNGRHRRRRSTS</sequence>
<reference evidence="2" key="2">
    <citation type="submission" date="2025-09" db="UniProtKB">
        <authorList>
            <consortium name="Ensembl"/>
        </authorList>
    </citation>
    <scope>IDENTIFICATION</scope>
</reference>
<dbReference type="AlphaFoldDB" id="A0A3Q2ZK45"/>
<evidence type="ECO:0008006" key="4">
    <source>
        <dbReference type="Google" id="ProtNLM"/>
    </source>
</evidence>
<dbReference type="Proteomes" id="UP000264820">
    <property type="component" value="Unplaced"/>
</dbReference>
<evidence type="ECO:0000256" key="1">
    <source>
        <dbReference type="SAM" id="MobiDB-lite"/>
    </source>
</evidence>